<keyword evidence="1" id="KW-1133">Transmembrane helix</keyword>
<feature type="transmembrane region" description="Helical" evidence="1">
    <location>
        <begin position="114"/>
        <end position="135"/>
    </location>
</feature>
<reference evidence="3" key="1">
    <citation type="submission" date="2016-11" db="EMBL/GenBank/DDBJ databases">
        <authorList>
            <person name="Varghese N."/>
            <person name="Submissions S."/>
        </authorList>
    </citation>
    <scope>NUCLEOTIDE SEQUENCE [LARGE SCALE GENOMIC DNA]</scope>
    <source>
        <strain evidence="3">YL228</strain>
    </source>
</reference>
<keyword evidence="1" id="KW-0472">Membrane</keyword>
<dbReference type="AlphaFoldDB" id="A0A1K1LWR1"/>
<evidence type="ECO:0008006" key="4">
    <source>
        <dbReference type="Google" id="ProtNLM"/>
    </source>
</evidence>
<evidence type="ECO:0000313" key="3">
    <source>
        <dbReference type="Proteomes" id="UP000183461"/>
    </source>
</evidence>
<dbReference type="Proteomes" id="UP000183461">
    <property type="component" value="Unassembled WGS sequence"/>
</dbReference>
<organism evidence="2 3">
    <name type="scientific">Ruminococcus flavefaciens</name>
    <dbReference type="NCBI Taxonomy" id="1265"/>
    <lineage>
        <taxon>Bacteria</taxon>
        <taxon>Bacillati</taxon>
        <taxon>Bacillota</taxon>
        <taxon>Clostridia</taxon>
        <taxon>Eubacteriales</taxon>
        <taxon>Oscillospiraceae</taxon>
        <taxon>Ruminococcus</taxon>
    </lineage>
</organism>
<feature type="transmembrane region" description="Helical" evidence="1">
    <location>
        <begin position="87"/>
        <end position="108"/>
    </location>
</feature>
<protein>
    <recommendedName>
        <fullName evidence="4">Stage II sporulation protein M</fullName>
    </recommendedName>
</protein>
<sequence length="195" mass="21301">MKQISTFNNKKDGTSLLFYMIFIIIGIAIGAFIAGKGQFSASVWINQMLFTQSFSWRASLHAFISLLLFLGAAYLAGLFAFGRACGLALLIYRGIGIGVSAAMMYVVYGKGAVLSVVFTFLPRAAAAAFIAAVSVRESVRNSRAILAFCTNKYDSSENSISFKLYCLRFIVLIIFSIFISAADGAILHLYSSFRR</sequence>
<feature type="transmembrane region" description="Helical" evidence="1">
    <location>
        <begin position="54"/>
        <end position="75"/>
    </location>
</feature>
<evidence type="ECO:0000256" key="1">
    <source>
        <dbReference type="SAM" id="Phobius"/>
    </source>
</evidence>
<gene>
    <name evidence="2" type="ORF">SAMN02910280_0824</name>
</gene>
<name>A0A1K1LWR1_RUMFL</name>
<feature type="transmembrane region" description="Helical" evidence="1">
    <location>
        <begin position="16"/>
        <end position="34"/>
    </location>
</feature>
<feature type="transmembrane region" description="Helical" evidence="1">
    <location>
        <begin position="165"/>
        <end position="190"/>
    </location>
</feature>
<dbReference type="EMBL" id="FPIP01000001">
    <property type="protein sequence ID" value="SFW15303.1"/>
    <property type="molecule type" value="Genomic_DNA"/>
</dbReference>
<keyword evidence="1" id="KW-0812">Transmembrane</keyword>
<evidence type="ECO:0000313" key="2">
    <source>
        <dbReference type="EMBL" id="SFW15303.1"/>
    </source>
</evidence>
<accession>A0A1K1LWR1</accession>
<proteinExistence type="predicted"/>